<protein>
    <submittedName>
        <fullName evidence="1">Uncharacterized protein</fullName>
    </submittedName>
</protein>
<organism evidence="1 2">
    <name type="scientific">Paenibacillus agilis</name>
    <dbReference type="NCBI Taxonomy" id="3020863"/>
    <lineage>
        <taxon>Bacteria</taxon>
        <taxon>Bacillati</taxon>
        <taxon>Bacillota</taxon>
        <taxon>Bacilli</taxon>
        <taxon>Bacillales</taxon>
        <taxon>Paenibacillaceae</taxon>
        <taxon>Paenibacillus</taxon>
    </lineage>
</organism>
<evidence type="ECO:0000313" key="1">
    <source>
        <dbReference type="EMBL" id="TVX93279.1"/>
    </source>
</evidence>
<keyword evidence="2" id="KW-1185">Reference proteome</keyword>
<dbReference type="Proteomes" id="UP000318102">
    <property type="component" value="Unassembled WGS sequence"/>
</dbReference>
<proteinExistence type="predicted"/>
<reference evidence="1 2" key="1">
    <citation type="submission" date="2019-07" db="EMBL/GenBank/DDBJ databases">
        <authorList>
            <person name="Kim J."/>
        </authorList>
    </citation>
    <scope>NUCLEOTIDE SEQUENCE [LARGE SCALE GENOMIC DNA]</scope>
    <source>
        <strain evidence="1 2">N4</strain>
    </source>
</reference>
<sequence>MRRTGELKPVAKRIDLEKLVMFISKDPEREFEVQDSEELLRLIVEQHTMTSGDVMERLMVSRQRLQGLKNQGYLNEIKIGLFSRSNVEAMRSKQIKEERIRDYELYPIFRKIEGCLIIDKLRFFDCQTMVRVESREEDYDPVSHPYKQALEELLTAVVETYKKKQNVVLLRHPGFEAVYDPEDLQIEVENGVWFVGEYKKDDFLKLLERVSEVESGLKKADNFQTTINELELL</sequence>
<name>A0A559J072_9BACL</name>
<accession>A0A559J072</accession>
<dbReference type="EMBL" id="VNJK01000001">
    <property type="protein sequence ID" value="TVX93279.1"/>
    <property type="molecule type" value="Genomic_DNA"/>
</dbReference>
<dbReference type="RefSeq" id="WP_144989609.1">
    <property type="nucleotide sequence ID" value="NZ_VNJK01000001.1"/>
</dbReference>
<evidence type="ECO:0000313" key="2">
    <source>
        <dbReference type="Proteomes" id="UP000318102"/>
    </source>
</evidence>
<comment type="caution">
    <text evidence="1">The sequence shown here is derived from an EMBL/GenBank/DDBJ whole genome shotgun (WGS) entry which is preliminary data.</text>
</comment>
<gene>
    <name evidence="1" type="ORF">FPZ44_09545</name>
</gene>
<dbReference type="OrthoDB" id="2579287at2"/>
<dbReference type="AlphaFoldDB" id="A0A559J072"/>